<feature type="domain" description="YdhG-like" evidence="1">
    <location>
        <begin position="20"/>
        <end position="115"/>
    </location>
</feature>
<dbReference type="OrthoDB" id="9800461at2"/>
<name>A0A1D7QP03_9SPHI</name>
<accession>A0A1D7QP03</accession>
<dbReference type="Pfam" id="PF08818">
    <property type="entry name" value="DUF1801"/>
    <property type="match status" value="1"/>
</dbReference>
<organism evidence="2 3">
    <name type="scientific">Pedobacter steynii</name>
    <dbReference type="NCBI Taxonomy" id="430522"/>
    <lineage>
        <taxon>Bacteria</taxon>
        <taxon>Pseudomonadati</taxon>
        <taxon>Bacteroidota</taxon>
        <taxon>Sphingobacteriia</taxon>
        <taxon>Sphingobacteriales</taxon>
        <taxon>Sphingobacteriaceae</taxon>
        <taxon>Pedobacter</taxon>
    </lineage>
</organism>
<sequence>MEKYDPRVDAYIDRAADFAQPILKHIRKLVHQACPELIETIKWGFPHFDYKGTVCSMASFKSHCTFGFWKSKLLPDPNHLLGESKEEAMGQLGRITSVADLPEESIFITYIQNAVILNKEGIKMEKKPAAAKIELVIPDYFAKSLAEAPAAQEHFDKFSYSQKKEYLEWIVEAKTEETRQKRLGTALEWIAEGKSRNWKYQR</sequence>
<dbReference type="RefSeq" id="WP_069382062.1">
    <property type="nucleotide sequence ID" value="NZ_CP017141.1"/>
</dbReference>
<gene>
    <name evidence="2" type="ORF">BFS30_26505</name>
</gene>
<reference evidence="2 3" key="1">
    <citation type="submission" date="2016-08" db="EMBL/GenBank/DDBJ databases">
        <authorList>
            <person name="Seilhamer J.J."/>
        </authorList>
    </citation>
    <scope>NUCLEOTIDE SEQUENCE [LARGE SCALE GENOMIC DNA]</scope>
    <source>
        <strain evidence="2 3">DX4</strain>
    </source>
</reference>
<dbReference type="InterPro" id="IPR014922">
    <property type="entry name" value="YdhG-like"/>
</dbReference>
<evidence type="ECO:0000259" key="1">
    <source>
        <dbReference type="Pfam" id="PF08818"/>
    </source>
</evidence>
<evidence type="ECO:0000313" key="3">
    <source>
        <dbReference type="Proteomes" id="UP000094313"/>
    </source>
</evidence>
<keyword evidence="3" id="KW-1185">Reference proteome</keyword>
<dbReference type="KEGG" id="psty:BFS30_26505"/>
<dbReference type="Gene3D" id="3.90.1150.200">
    <property type="match status" value="1"/>
</dbReference>
<dbReference type="AlphaFoldDB" id="A0A1D7QP03"/>
<proteinExistence type="predicted"/>
<dbReference type="EMBL" id="CP017141">
    <property type="protein sequence ID" value="AOM80403.1"/>
    <property type="molecule type" value="Genomic_DNA"/>
</dbReference>
<protein>
    <recommendedName>
        <fullName evidence="1">YdhG-like domain-containing protein</fullName>
    </recommendedName>
</protein>
<evidence type="ECO:0000313" key="2">
    <source>
        <dbReference type="EMBL" id="AOM80403.1"/>
    </source>
</evidence>
<dbReference type="Proteomes" id="UP000094313">
    <property type="component" value="Chromosome"/>
</dbReference>
<dbReference type="SUPFAM" id="SSF159888">
    <property type="entry name" value="YdhG-like"/>
    <property type="match status" value="1"/>
</dbReference>
<dbReference type="Pfam" id="PF13376">
    <property type="entry name" value="OmdA"/>
    <property type="match status" value="1"/>
</dbReference>